<dbReference type="Proteomes" id="UP000182624">
    <property type="component" value="Unassembled WGS sequence"/>
</dbReference>
<dbReference type="EMBL" id="FOXO01000019">
    <property type="protein sequence ID" value="SFQ11454.1"/>
    <property type="molecule type" value="Genomic_DNA"/>
</dbReference>
<protein>
    <submittedName>
        <fullName evidence="2">Sulfatase</fullName>
    </submittedName>
</protein>
<gene>
    <name evidence="2" type="ORF">SAMN04487928_11938</name>
</gene>
<dbReference type="InterPro" id="IPR017850">
    <property type="entry name" value="Alkaline_phosphatase_core_sf"/>
</dbReference>
<dbReference type="Gene3D" id="3.40.720.10">
    <property type="entry name" value="Alkaline Phosphatase, subunit A"/>
    <property type="match status" value="1"/>
</dbReference>
<name>A0A1I5VV54_9FIRM</name>
<organism evidence="2 3">
    <name type="scientific">Butyrivibrio proteoclasticus</name>
    <dbReference type="NCBI Taxonomy" id="43305"/>
    <lineage>
        <taxon>Bacteria</taxon>
        <taxon>Bacillati</taxon>
        <taxon>Bacillota</taxon>
        <taxon>Clostridia</taxon>
        <taxon>Lachnospirales</taxon>
        <taxon>Lachnospiraceae</taxon>
        <taxon>Butyrivibrio</taxon>
    </lineage>
</organism>
<evidence type="ECO:0000259" key="1">
    <source>
        <dbReference type="Pfam" id="PF00884"/>
    </source>
</evidence>
<evidence type="ECO:0000313" key="3">
    <source>
        <dbReference type="Proteomes" id="UP000182624"/>
    </source>
</evidence>
<sequence>MKKKDIQNYDLLIKELLERTGIYFVDADIECINDFLKNIVDILTELFRCICKAEVVIRGGGEETKFILETLYSVDKSVLSNITGVIDNYSNKKEMYGIPVFDINGVSLDGINKCIICSFNYRYEMRCELESKYPSIEIIDIYDVLASEGFFFDSSFFNRIDPRCFYLKINYFRKLSESQEGENPLFLKKLICAYISIRDFYNAIKYIDKYNRLFCDGLLLFRNELQELMNRLKEDILNIEGEHIVWLWLDQLRYCDLDHMEYTNSLKNECVSFEKCYTENLQTSTTFKMMFSGKDVLDGKAYEIDTINSDNSPLYNYLKQKGYDFRYIGWGKNNIYFDGISSYSLEKDNCIISLNIWKMLMDMLRNNTGKSLYLLHSFESHEHHYCGMMTQSLYNVWDSSFEAFCDRYYECIQYIDAQLMFYMPIIKKRFSFILMSDHGQELENVYKFDENVNPLKEKYVIGRWSENSLHTVMIVKSKYFGHRKFMSLFSLVDFLQIVRSIIDEKWMVEEKEYIKIQSMPFYNEGGLKKIKEAKDYKFAMLVKGILKGTGKYLKYASGEEEYYVNGDDYSNEINEQKYKEEIDCCRKLCGEIDYTIFDEDKYCNAFRLLKEYEKLRVYNEKGGQ</sequence>
<evidence type="ECO:0000313" key="2">
    <source>
        <dbReference type="EMBL" id="SFQ11454.1"/>
    </source>
</evidence>
<dbReference type="Pfam" id="PF00884">
    <property type="entry name" value="Sulfatase"/>
    <property type="match status" value="1"/>
</dbReference>
<keyword evidence="3" id="KW-1185">Reference proteome</keyword>
<dbReference type="AlphaFoldDB" id="A0A1I5VV54"/>
<dbReference type="RefSeq" id="WP_074889278.1">
    <property type="nucleotide sequence ID" value="NZ_FOXO01000019.1"/>
</dbReference>
<dbReference type="OrthoDB" id="2067485at2"/>
<feature type="domain" description="Sulfatase N-terminal" evidence="1">
    <location>
        <begin position="259"/>
        <end position="476"/>
    </location>
</feature>
<accession>A0A1I5VV54</accession>
<dbReference type="InterPro" id="IPR000917">
    <property type="entry name" value="Sulfatase_N"/>
</dbReference>
<proteinExistence type="predicted"/>
<dbReference type="SUPFAM" id="SSF53649">
    <property type="entry name" value="Alkaline phosphatase-like"/>
    <property type="match status" value="1"/>
</dbReference>
<reference evidence="3" key="1">
    <citation type="submission" date="2016-10" db="EMBL/GenBank/DDBJ databases">
        <authorList>
            <person name="Varghese N."/>
            <person name="Submissions S."/>
        </authorList>
    </citation>
    <scope>NUCLEOTIDE SEQUENCE [LARGE SCALE GENOMIC DNA]</scope>
    <source>
        <strain evidence="3">P18</strain>
    </source>
</reference>